<comment type="caution">
    <text evidence="1">The sequence shown here is derived from an EMBL/GenBank/DDBJ whole genome shotgun (WGS) entry which is preliminary data.</text>
</comment>
<reference evidence="1" key="1">
    <citation type="submission" date="2020-09" db="EMBL/GenBank/DDBJ databases">
        <title>Genome-Enabled Discovery of Anthraquinone Biosynthesis in Senna tora.</title>
        <authorList>
            <person name="Kang S.-H."/>
            <person name="Pandey R.P."/>
            <person name="Lee C.-M."/>
            <person name="Sim J.-S."/>
            <person name="Jeong J.-T."/>
            <person name="Choi B.-S."/>
            <person name="Jung M."/>
            <person name="Ginzburg D."/>
            <person name="Zhao K."/>
            <person name="Won S.Y."/>
            <person name="Oh T.-J."/>
            <person name="Yu Y."/>
            <person name="Kim N.-H."/>
            <person name="Lee O.R."/>
            <person name="Lee T.-H."/>
            <person name="Bashyal P."/>
            <person name="Kim T.-S."/>
            <person name="Lee W.-H."/>
            <person name="Kawkins C."/>
            <person name="Kim C.-K."/>
            <person name="Kim J.S."/>
            <person name="Ahn B.O."/>
            <person name="Rhee S.Y."/>
            <person name="Sohng J.K."/>
        </authorList>
    </citation>
    <scope>NUCLEOTIDE SEQUENCE</scope>
    <source>
        <tissue evidence="1">Leaf</tissue>
    </source>
</reference>
<accession>A0A834SRV6</accession>
<organism evidence="1 2">
    <name type="scientific">Senna tora</name>
    <dbReference type="NCBI Taxonomy" id="362788"/>
    <lineage>
        <taxon>Eukaryota</taxon>
        <taxon>Viridiplantae</taxon>
        <taxon>Streptophyta</taxon>
        <taxon>Embryophyta</taxon>
        <taxon>Tracheophyta</taxon>
        <taxon>Spermatophyta</taxon>
        <taxon>Magnoliopsida</taxon>
        <taxon>eudicotyledons</taxon>
        <taxon>Gunneridae</taxon>
        <taxon>Pentapetalae</taxon>
        <taxon>rosids</taxon>
        <taxon>fabids</taxon>
        <taxon>Fabales</taxon>
        <taxon>Fabaceae</taxon>
        <taxon>Caesalpinioideae</taxon>
        <taxon>Cassia clade</taxon>
        <taxon>Senna</taxon>
    </lineage>
</organism>
<gene>
    <name evidence="1" type="ORF">G2W53_035555</name>
</gene>
<dbReference type="EMBL" id="JAAIUW010000011">
    <property type="protein sequence ID" value="KAF7808812.1"/>
    <property type="molecule type" value="Genomic_DNA"/>
</dbReference>
<dbReference type="AlphaFoldDB" id="A0A834SRV6"/>
<evidence type="ECO:0000313" key="1">
    <source>
        <dbReference type="EMBL" id="KAF7808812.1"/>
    </source>
</evidence>
<keyword evidence="2" id="KW-1185">Reference proteome</keyword>
<proteinExistence type="predicted"/>
<name>A0A834SRV6_9FABA</name>
<sequence>MAARAEEQECLNRTLASHLSTINDTIQLWGDESY</sequence>
<dbReference type="Proteomes" id="UP000634136">
    <property type="component" value="Unassembled WGS sequence"/>
</dbReference>
<evidence type="ECO:0000313" key="2">
    <source>
        <dbReference type="Proteomes" id="UP000634136"/>
    </source>
</evidence>
<protein>
    <submittedName>
        <fullName evidence="1">Uncharacterized protein</fullName>
    </submittedName>
</protein>